<dbReference type="PIRSF" id="PIRSF039026">
    <property type="entry name" value="SiaP"/>
    <property type="match status" value="1"/>
</dbReference>
<evidence type="ECO:0000256" key="2">
    <source>
        <dbReference type="ARBA" id="ARBA00022729"/>
    </source>
</evidence>
<name>A0A6L5Z313_9RHOB</name>
<accession>A0A6L5Z313</accession>
<dbReference type="PROSITE" id="PS51318">
    <property type="entry name" value="TAT"/>
    <property type="match status" value="1"/>
</dbReference>
<dbReference type="InterPro" id="IPR006311">
    <property type="entry name" value="TAT_signal"/>
</dbReference>
<dbReference type="PANTHER" id="PTHR33376">
    <property type="match status" value="1"/>
</dbReference>
<dbReference type="GO" id="GO:0055085">
    <property type="term" value="P:transmembrane transport"/>
    <property type="evidence" value="ECO:0007669"/>
    <property type="project" value="InterPro"/>
</dbReference>
<dbReference type="RefSeq" id="WP_154447680.1">
    <property type="nucleotide sequence ID" value="NZ_WIND01000014.1"/>
</dbReference>
<dbReference type="Proteomes" id="UP000474957">
    <property type="component" value="Unassembled WGS sequence"/>
</dbReference>
<reference evidence="6 7" key="1">
    <citation type="submission" date="2019-10" db="EMBL/GenBank/DDBJ databases">
        <title>Cognatihalovulum marinum gen. nov. sp. nov., a new member of the family Rhodobacteraceae isolated from deep seawater of the Northwest Indian Ocean.</title>
        <authorList>
            <person name="Ruan C."/>
            <person name="Wang J."/>
            <person name="Zheng X."/>
            <person name="Song L."/>
            <person name="Zhu Y."/>
            <person name="Huang Y."/>
            <person name="Lu Z."/>
            <person name="Du W."/>
            <person name="Huang L."/>
            <person name="Dai X."/>
        </authorList>
    </citation>
    <scope>NUCLEOTIDE SEQUENCE [LARGE SCALE GENOMIC DNA]</scope>
    <source>
        <strain evidence="6 7">2CG4</strain>
    </source>
</reference>
<dbReference type="Pfam" id="PF03480">
    <property type="entry name" value="DctP"/>
    <property type="match status" value="1"/>
</dbReference>
<keyword evidence="5" id="KW-0479">Metal-binding</keyword>
<evidence type="ECO:0000256" key="4">
    <source>
        <dbReference type="PIRSR" id="PIRSR039026-1"/>
    </source>
</evidence>
<proteinExistence type="predicted"/>
<gene>
    <name evidence="6" type="ORF">GE300_15410</name>
</gene>
<feature type="binding site" evidence="4">
    <location>
        <position position="174"/>
    </location>
    <ligand>
        <name>substrate</name>
    </ligand>
</feature>
<evidence type="ECO:0000256" key="1">
    <source>
        <dbReference type="ARBA" id="ARBA00004418"/>
    </source>
</evidence>
<dbReference type="InterPro" id="IPR038404">
    <property type="entry name" value="TRAP_DctP_sf"/>
</dbReference>
<dbReference type="EMBL" id="WIND01000014">
    <property type="protein sequence ID" value="MSU90981.1"/>
    <property type="molecule type" value="Genomic_DNA"/>
</dbReference>
<feature type="binding site" evidence="5">
    <location>
        <position position="237"/>
    </location>
    <ligand>
        <name>substrate</name>
    </ligand>
</feature>
<feature type="binding site" evidence="5">
    <location>
        <position position="211"/>
    </location>
    <ligand>
        <name>substrate</name>
    </ligand>
</feature>
<keyword evidence="7" id="KW-1185">Reference proteome</keyword>
<keyword evidence="2" id="KW-0732">Signal</keyword>
<evidence type="ECO:0000313" key="6">
    <source>
        <dbReference type="EMBL" id="MSU90981.1"/>
    </source>
</evidence>
<dbReference type="CDD" id="cd13604">
    <property type="entry name" value="PBP2_TRAP_ketoacid_lactate_like"/>
    <property type="match status" value="1"/>
</dbReference>
<comment type="subcellular location">
    <subcellularLocation>
        <location evidence="1">Periplasm</location>
    </subcellularLocation>
</comment>
<dbReference type="PANTHER" id="PTHR33376:SF5">
    <property type="entry name" value="EXTRACYTOPLASMIC SOLUTE RECEPTOR PROTEIN"/>
    <property type="match status" value="1"/>
</dbReference>
<comment type="caution">
    <text evidence="6">The sequence shown here is derived from an EMBL/GenBank/DDBJ whole genome shotgun (WGS) entry which is preliminary data.</text>
</comment>
<feature type="binding site" evidence="5">
    <location>
        <position position="212"/>
    </location>
    <ligand>
        <name>Na(+)</name>
        <dbReference type="ChEBI" id="CHEBI:29101"/>
    </ligand>
</feature>
<dbReference type="AlphaFoldDB" id="A0A6L5Z313"/>
<dbReference type="GO" id="GO:0031317">
    <property type="term" value="C:tripartite ATP-independent periplasmic transporter complex"/>
    <property type="evidence" value="ECO:0007669"/>
    <property type="project" value="InterPro"/>
</dbReference>
<protein>
    <submittedName>
        <fullName evidence="6">ABC transporter substrate-binding protein</fullName>
    </submittedName>
</protein>
<dbReference type="Gene3D" id="3.40.190.10">
    <property type="entry name" value="Periplasmic binding protein-like II"/>
    <property type="match status" value="1"/>
</dbReference>
<evidence type="ECO:0000313" key="7">
    <source>
        <dbReference type="Proteomes" id="UP000474957"/>
    </source>
</evidence>
<keyword evidence="3" id="KW-0574">Periplasm</keyword>
<dbReference type="InterPro" id="IPR018389">
    <property type="entry name" value="DctP_fam"/>
</dbReference>
<evidence type="ECO:0000256" key="5">
    <source>
        <dbReference type="PIRSR" id="PIRSR039026-2"/>
    </source>
</evidence>
<organism evidence="6 7">
    <name type="scientific">Halovulum marinum</name>
    <dbReference type="NCBI Taxonomy" id="2662447"/>
    <lineage>
        <taxon>Bacteria</taxon>
        <taxon>Pseudomonadati</taxon>
        <taxon>Pseudomonadota</taxon>
        <taxon>Alphaproteobacteria</taxon>
        <taxon>Rhodobacterales</taxon>
        <taxon>Paracoccaceae</taxon>
        <taxon>Halovulum</taxon>
    </lineage>
</organism>
<feature type="binding site" evidence="4">
    <location>
        <position position="153"/>
    </location>
    <ligand>
        <name>substrate</name>
    </ligand>
</feature>
<dbReference type="InterPro" id="IPR026289">
    <property type="entry name" value="SBP_TakP-like"/>
</dbReference>
<dbReference type="GO" id="GO:0042597">
    <property type="term" value="C:periplasmic space"/>
    <property type="evidence" value="ECO:0007669"/>
    <property type="project" value="UniProtKB-SubCell"/>
</dbReference>
<dbReference type="GO" id="GO:0046872">
    <property type="term" value="F:metal ion binding"/>
    <property type="evidence" value="ECO:0007669"/>
    <property type="project" value="UniProtKB-KW"/>
</dbReference>
<dbReference type="Gene3D" id="3.40.190.170">
    <property type="entry name" value="Bacterial extracellular solute-binding protein, family 7"/>
    <property type="match status" value="1"/>
</dbReference>
<sequence>MHRRKFLQAGTLGGAASALGAPALAQNRRTLTMVTTWERGADGVHDAAQHAADSISQMSDGAVTVDLKAAGELVHAYDVFDTVTSGQVDMYHGPDYWFTAQHPAYAFFTTVPFGMTAAEMATWYYQDGGRELHDRLGDIFNLKSFLAGNTGAQAGGWYRRLITGPEDFQGLRIRMPGLGGKVMMELGAEVITLPGAEVYEALRTGAIDATEWVGPWADERAGLGDLVSYYYPAGFHEPAGGLTLAVNRDVYDGLIPAHQRIIEIASAETHQWSLAQYLSQNGRAMQRMARSRLTLAEFPADVWDAFGTAAAQIHQEHLVEPLYSEVYDSYRRSMRATSRWLSASEMPYRTQRDRLMG</sequence>
<evidence type="ECO:0000256" key="3">
    <source>
        <dbReference type="ARBA" id="ARBA00022764"/>
    </source>
</evidence>